<dbReference type="Proteomes" id="UP000179076">
    <property type="component" value="Unassembled WGS sequence"/>
</dbReference>
<keyword evidence="1" id="KW-1133">Transmembrane helix</keyword>
<evidence type="ECO:0000313" key="2">
    <source>
        <dbReference type="EMBL" id="OGI62465.1"/>
    </source>
</evidence>
<protein>
    <submittedName>
        <fullName evidence="2">Uncharacterized protein</fullName>
    </submittedName>
</protein>
<feature type="transmembrane region" description="Helical" evidence="1">
    <location>
        <begin position="48"/>
        <end position="66"/>
    </location>
</feature>
<name>A0A1F6UYH5_9PROT</name>
<keyword evidence="1" id="KW-0812">Transmembrane</keyword>
<sequence>MGKFKAAFRALEFRRYLLPSIGLTAIAVYGIAKTEIGKFFGITLPDAPTWLLFSIGVVLVVAHAFLRRLQELENKLEPKISISNPIMHSIPKMEHGKAERRLFSVIVKNESGELVKNCQVKLLEMTNKDGGESFHHGRTFMRHADNFPIRNSTDIQTVFDIRPEDSEQIDIVEYPEKQSTQQLTICIPIRMDVTGTNSFPLWLVPTSMCPHDVTIGVFADNTIPVRKKFSFYVGEDGLLKLEVL</sequence>
<evidence type="ECO:0000256" key="1">
    <source>
        <dbReference type="SAM" id="Phobius"/>
    </source>
</evidence>
<evidence type="ECO:0000313" key="3">
    <source>
        <dbReference type="Proteomes" id="UP000179076"/>
    </source>
</evidence>
<dbReference type="AlphaFoldDB" id="A0A1F6UYH5"/>
<dbReference type="EMBL" id="MFSP01000175">
    <property type="protein sequence ID" value="OGI62465.1"/>
    <property type="molecule type" value="Genomic_DNA"/>
</dbReference>
<keyword evidence="1" id="KW-0472">Membrane</keyword>
<comment type="caution">
    <text evidence="2">The sequence shown here is derived from an EMBL/GenBank/DDBJ whole genome shotgun (WGS) entry which is preliminary data.</text>
</comment>
<gene>
    <name evidence="2" type="ORF">A2W18_02880</name>
</gene>
<proteinExistence type="predicted"/>
<accession>A0A1F6UYH5</accession>
<reference evidence="2 3" key="1">
    <citation type="journal article" date="2016" name="Nat. Commun.">
        <title>Thousands of microbial genomes shed light on interconnected biogeochemical processes in an aquifer system.</title>
        <authorList>
            <person name="Anantharaman K."/>
            <person name="Brown C.T."/>
            <person name="Hug L.A."/>
            <person name="Sharon I."/>
            <person name="Castelle C.J."/>
            <person name="Probst A.J."/>
            <person name="Thomas B.C."/>
            <person name="Singh A."/>
            <person name="Wilkins M.J."/>
            <person name="Karaoz U."/>
            <person name="Brodie E.L."/>
            <person name="Williams K.H."/>
            <person name="Hubbard S.S."/>
            <person name="Banfield J.F."/>
        </authorList>
    </citation>
    <scope>NUCLEOTIDE SEQUENCE [LARGE SCALE GENOMIC DNA]</scope>
</reference>
<organism evidence="2 3">
    <name type="scientific">Candidatus Muproteobacteria bacterium RBG_16_60_9</name>
    <dbReference type="NCBI Taxonomy" id="1817755"/>
    <lineage>
        <taxon>Bacteria</taxon>
        <taxon>Pseudomonadati</taxon>
        <taxon>Pseudomonadota</taxon>
        <taxon>Candidatus Muproteobacteria</taxon>
    </lineage>
</organism>